<sequence>MSFRPPLLSAPSCQKRWTMGHLWVTPGQTPAKLSPTTREWLAHTLAATNGKSRKRPYGLDEQLPKGFRFRNFIPAPKSFEKPDCGLTFQKVWSARYKPPK</sequence>
<name>A0A0A2V3T2_PARBA</name>
<protein>
    <submittedName>
        <fullName evidence="1">Uncharacterized protein</fullName>
    </submittedName>
</protein>
<proteinExistence type="predicted"/>
<organism evidence="1 2">
    <name type="scientific">Paracoccidioides lutzii (strain ATCC MYA-826 / Pb01)</name>
    <name type="common">Paracoccidioides brasiliensis</name>
    <dbReference type="NCBI Taxonomy" id="502779"/>
    <lineage>
        <taxon>Eukaryota</taxon>
        <taxon>Fungi</taxon>
        <taxon>Dikarya</taxon>
        <taxon>Ascomycota</taxon>
        <taxon>Pezizomycotina</taxon>
        <taxon>Eurotiomycetes</taxon>
        <taxon>Eurotiomycetidae</taxon>
        <taxon>Onygenales</taxon>
        <taxon>Ajellomycetaceae</taxon>
        <taxon>Paracoccidioides</taxon>
    </lineage>
</organism>
<evidence type="ECO:0000313" key="1">
    <source>
        <dbReference type="EMBL" id="KGQ02133.1"/>
    </source>
</evidence>
<reference evidence="1 2" key="1">
    <citation type="journal article" date="2011" name="PLoS Genet.">
        <title>Comparative genomic analysis of human fungal pathogens causing paracoccidioidomycosis.</title>
        <authorList>
            <person name="Desjardins C.A."/>
            <person name="Champion M.D."/>
            <person name="Holder J.W."/>
            <person name="Muszewska A."/>
            <person name="Goldberg J."/>
            <person name="Bailao A.M."/>
            <person name="Brigido M.M."/>
            <person name="Ferreira M.E."/>
            <person name="Garcia A.M."/>
            <person name="Grynberg M."/>
            <person name="Gujja S."/>
            <person name="Heiman D.I."/>
            <person name="Henn M.R."/>
            <person name="Kodira C.D."/>
            <person name="Leon-Narvaez H."/>
            <person name="Longo L.V."/>
            <person name="Ma L.J."/>
            <person name="Malavazi I."/>
            <person name="Matsuo A.L."/>
            <person name="Morais F.V."/>
            <person name="Pereira M."/>
            <person name="Rodriguez-Brito S."/>
            <person name="Sakthikumar S."/>
            <person name="Salem-Izacc S.M."/>
            <person name="Sykes S.M."/>
            <person name="Teixeira M.M."/>
            <person name="Vallejo M.C."/>
            <person name="Walter M.E."/>
            <person name="Yandava C."/>
            <person name="Young S."/>
            <person name="Zeng Q."/>
            <person name="Zucker J."/>
            <person name="Felipe M.S."/>
            <person name="Goldman G.H."/>
            <person name="Haas B.J."/>
            <person name="McEwen J.G."/>
            <person name="Nino-Vega G."/>
            <person name="Puccia R."/>
            <person name="San-Blas G."/>
            <person name="Soares C.M."/>
            <person name="Birren B.W."/>
            <person name="Cuomo C.A."/>
        </authorList>
    </citation>
    <scope>NUCLEOTIDE SEQUENCE [LARGE SCALE GENOMIC DNA]</scope>
    <source>
        <strain evidence="2">ATCC MYA-826 / Pb01</strain>
    </source>
</reference>
<dbReference type="VEuPathDB" id="FungiDB:PAAG_11084"/>
<dbReference type="KEGG" id="pbl:PAAG_11084"/>
<accession>A0A0A2V3T2</accession>
<gene>
    <name evidence="1" type="ORF">PAAG_11084</name>
</gene>
<dbReference type="RefSeq" id="XP_015703596.1">
    <property type="nucleotide sequence ID" value="XM_015846792.1"/>
</dbReference>
<dbReference type="HOGENOM" id="CLU_2306893_0_0_1"/>
<dbReference type="AlphaFoldDB" id="A0A0A2V3T2"/>
<evidence type="ECO:0000313" key="2">
    <source>
        <dbReference type="Proteomes" id="UP000002059"/>
    </source>
</evidence>
<dbReference type="GeneID" id="26970210"/>
<keyword evidence="2" id="KW-1185">Reference proteome</keyword>
<dbReference type="EMBL" id="KN293992">
    <property type="protein sequence ID" value="KGQ02133.1"/>
    <property type="molecule type" value="Genomic_DNA"/>
</dbReference>
<dbReference type="Proteomes" id="UP000002059">
    <property type="component" value="Partially assembled WGS sequence"/>
</dbReference>